<feature type="domain" description="Mop" evidence="7">
    <location>
        <begin position="284"/>
        <end position="349"/>
    </location>
</feature>
<dbReference type="PANTHER" id="PTHR42781:SF4">
    <property type="entry name" value="SPERMIDINE_PUTRESCINE IMPORT ATP-BINDING PROTEIN POTA"/>
    <property type="match status" value="1"/>
</dbReference>
<dbReference type="Pfam" id="PF00005">
    <property type="entry name" value="ABC_tran"/>
    <property type="match status" value="1"/>
</dbReference>
<evidence type="ECO:0000256" key="2">
    <source>
        <dbReference type="ARBA" id="ARBA00022505"/>
    </source>
</evidence>
<dbReference type="Gene3D" id="2.40.50.100">
    <property type="match status" value="1"/>
</dbReference>
<keyword evidence="4 8" id="KW-0067">ATP-binding</keyword>
<evidence type="ECO:0000313" key="9">
    <source>
        <dbReference type="Proteomes" id="UP000515976"/>
    </source>
</evidence>
<evidence type="ECO:0000313" key="8">
    <source>
        <dbReference type="EMBL" id="QNN49664.1"/>
    </source>
</evidence>
<accession>A0A7G9R239</accession>
<dbReference type="RefSeq" id="WP_166101738.1">
    <property type="nucleotide sequence ID" value="NZ_BMMY01000004.1"/>
</dbReference>
<evidence type="ECO:0000256" key="4">
    <source>
        <dbReference type="ARBA" id="ARBA00022840"/>
    </source>
</evidence>
<dbReference type="KEGG" id="pei:H9L10_00640"/>
<feature type="domain" description="ABC transporter" evidence="6">
    <location>
        <begin position="1"/>
        <end position="234"/>
    </location>
</feature>
<evidence type="ECO:0000256" key="3">
    <source>
        <dbReference type="ARBA" id="ARBA00022741"/>
    </source>
</evidence>
<dbReference type="InterPro" id="IPR005116">
    <property type="entry name" value="Transp-assoc_OB_typ1"/>
</dbReference>
<keyword evidence="2 5" id="KW-0500">Molybdenum</keyword>
<dbReference type="InterPro" id="IPR003439">
    <property type="entry name" value="ABC_transporter-like_ATP-bd"/>
</dbReference>
<dbReference type="SMART" id="SM00382">
    <property type="entry name" value="AAA"/>
    <property type="match status" value="1"/>
</dbReference>
<dbReference type="GO" id="GO:0016887">
    <property type="term" value="F:ATP hydrolysis activity"/>
    <property type="evidence" value="ECO:0007669"/>
    <property type="project" value="InterPro"/>
</dbReference>
<evidence type="ECO:0000256" key="5">
    <source>
        <dbReference type="PROSITE-ProRule" id="PRU01213"/>
    </source>
</evidence>
<dbReference type="InterPro" id="IPR017871">
    <property type="entry name" value="ABC_transporter-like_CS"/>
</dbReference>
<dbReference type="PROSITE" id="PS51866">
    <property type="entry name" value="MOP"/>
    <property type="match status" value="1"/>
</dbReference>
<gene>
    <name evidence="8" type="ORF">H9L10_00640</name>
</gene>
<name>A0A7G9R239_9MICO</name>
<dbReference type="Pfam" id="PF03459">
    <property type="entry name" value="TOBE"/>
    <property type="match status" value="1"/>
</dbReference>
<keyword evidence="3" id="KW-0547">Nucleotide-binding</keyword>
<organism evidence="8 9">
    <name type="scientific">Phycicoccus endophyticus</name>
    <dbReference type="NCBI Taxonomy" id="1690220"/>
    <lineage>
        <taxon>Bacteria</taxon>
        <taxon>Bacillati</taxon>
        <taxon>Actinomycetota</taxon>
        <taxon>Actinomycetes</taxon>
        <taxon>Micrococcales</taxon>
        <taxon>Intrasporangiaceae</taxon>
        <taxon>Phycicoccus</taxon>
    </lineage>
</organism>
<protein>
    <submittedName>
        <fullName evidence="8">ABC transporter ATP-binding protein</fullName>
    </submittedName>
</protein>
<dbReference type="Proteomes" id="UP000515976">
    <property type="component" value="Chromosome"/>
</dbReference>
<dbReference type="InterPro" id="IPR004606">
    <property type="entry name" value="Mop_domain"/>
</dbReference>
<dbReference type="InterPro" id="IPR027417">
    <property type="entry name" value="P-loop_NTPase"/>
</dbReference>
<evidence type="ECO:0000259" key="6">
    <source>
        <dbReference type="PROSITE" id="PS50893"/>
    </source>
</evidence>
<dbReference type="PROSITE" id="PS50893">
    <property type="entry name" value="ABC_TRANSPORTER_2"/>
    <property type="match status" value="1"/>
</dbReference>
<dbReference type="AlphaFoldDB" id="A0A7G9R239"/>
<sequence>MTLDARVRAHRGGFAVDVALEAADRAVVAVLGPNGAGKTTLLHALAGLLRLDEGHVRVDGQAWAEGRLHLEPARRAVGLLAADHLLFPHLSARGNVAFGPRSRGASREAAHARAEAELAALGVRELAERRPGQLSHGQAQRVALARALATDPRLLLLDEPLSALDPSTRPQVRAGLAARLRDYDGVTVVVTHDPLDALTLADQLVFVEDGAVVQVGPPSEVVARPRTPYVAHVVGLNLFAGTAPDGTRVETGVGPVVTGGHEHRGASWVSFAPTAVALYPQEPHGSTRNVWPARVVAVELAGQSARVRLDVGGEALLAEVTAGSVATLRLQPGSRLWAGVKATEVTAYPS</sequence>
<reference evidence="8 9" key="1">
    <citation type="submission" date="2020-08" db="EMBL/GenBank/DDBJ databases">
        <title>Genome sequence of Phycicoccus endophyticus JCM 31784T.</title>
        <authorList>
            <person name="Hyun D.-W."/>
            <person name="Bae J.-W."/>
        </authorList>
    </citation>
    <scope>NUCLEOTIDE SEQUENCE [LARGE SCALE GENOMIC DNA]</scope>
    <source>
        <strain evidence="8 9">JCM 31784</strain>
    </source>
</reference>
<dbReference type="GO" id="GO:0015689">
    <property type="term" value="P:molybdate ion transport"/>
    <property type="evidence" value="ECO:0007669"/>
    <property type="project" value="InterPro"/>
</dbReference>
<dbReference type="PROSITE" id="PS00211">
    <property type="entry name" value="ABC_TRANSPORTER_1"/>
    <property type="match status" value="1"/>
</dbReference>
<dbReference type="SUPFAM" id="SSF52540">
    <property type="entry name" value="P-loop containing nucleoside triphosphate hydrolases"/>
    <property type="match status" value="1"/>
</dbReference>
<dbReference type="InterPro" id="IPR050093">
    <property type="entry name" value="ABC_SmlMolc_Importer"/>
</dbReference>
<keyword evidence="9" id="KW-1185">Reference proteome</keyword>
<dbReference type="Gene3D" id="3.40.50.300">
    <property type="entry name" value="P-loop containing nucleotide triphosphate hydrolases"/>
    <property type="match status" value="1"/>
</dbReference>
<dbReference type="InterPro" id="IPR008995">
    <property type="entry name" value="Mo/tungstate-bd_C_term_dom"/>
</dbReference>
<evidence type="ECO:0000256" key="1">
    <source>
        <dbReference type="ARBA" id="ARBA00022448"/>
    </source>
</evidence>
<keyword evidence="1" id="KW-0813">Transport</keyword>
<dbReference type="GO" id="GO:0005524">
    <property type="term" value="F:ATP binding"/>
    <property type="evidence" value="ECO:0007669"/>
    <property type="project" value="UniProtKB-KW"/>
</dbReference>
<dbReference type="SUPFAM" id="SSF50331">
    <property type="entry name" value="MOP-like"/>
    <property type="match status" value="1"/>
</dbReference>
<dbReference type="PANTHER" id="PTHR42781">
    <property type="entry name" value="SPERMIDINE/PUTRESCINE IMPORT ATP-BINDING PROTEIN POTA"/>
    <property type="match status" value="1"/>
</dbReference>
<evidence type="ECO:0000259" key="7">
    <source>
        <dbReference type="PROSITE" id="PS51866"/>
    </source>
</evidence>
<proteinExistence type="predicted"/>
<dbReference type="InterPro" id="IPR003593">
    <property type="entry name" value="AAA+_ATPase"/>
</dbReference>
<dbReference type="EMBL" id="CP060712">
    <property type="protein sequence ID" value="QNN49664.1"/>
    <property type="molecule type" value="Genomic_DNA"/>
</dbReference>